<keyword evidence="1" id="KW-1133">Transmembrane helix</keyword>
<dbReference type="EMBL" id="VSRR010064541">
    <property type="protein sequence ID" value="MPC84142.1"/>
    <property type="molecule type" value="Genomic_DNA"/>
</dbReference>
<sequence>MSQQHKAKVSVKVWWTDYTTELAVTGVVAAVLLLGLLGVSAYGWRRGNNNYYPALEVEAPAIHHLPFIDDQDADSFNSSISNELHETEAMLTQ</sequence>
<keyword evidence="1" id="KW-0812">Transmembrane</keyword>
<organism evidence="2 3">
    <name type="scientific">Portunus trituberculatus</name>
    <name type="common">Swimming crab</name>
    <name type="synonym">Neptunus trituberculatus</name>
    <dbReference type="NCBI Taxonomy" id="210409"/>
    <lineage>
        <taxon>Eukaryota</taxon>
        <taxon>Metazoa</taxon>
        <taxon>Ecdysozoa</taxon>
        <taxon>Arthropoda</taxon>
        <taxon>Crustacea</taxon>
        <taxon>Multicrustacea</taxon>
        <taxon>Malacostraca</taxon>
        <taxon>Eumalacostraca</taxon>
        <taxon>Eucarida</taxon>
        <taxon>Decapoda</taxon>
        <taxon>Pleocyemata</taxon>
        <taxon>Brachyura</taxon>
        <taxon>Eubrachyura</taxon>
        <taxon>Portunoidea</taxon>
        <taxon>Portunidae</taxon>
        <taxon>Portuninae</taxon>
        <taxon>Portunus</taxon>
    </lineage>
</organism>
<feature type="transmembrane region" description="Helical" evidence="1">
    <location>
        <begin position="22"/>
        <end position="44"/>
    </location>
</feature>
<keyword evidence="1" id="KW-0472">Membrane</keyword>
<protein>
    <submittedName>
        <fullName evidence="2">Uncharacterized protein</fullName>
    </submittedName>
</protein>
<evidence type="ECO:0000313" key="3">
    <source>
        <dbReference type="Proteomes" id="UP000324222"/>
    </source>
</evidence>
<evidence type="ECO:0000313" key="2">
    <source>
        <dbReference type="EMBL" id="MPC84142.1"/>
    </source>
</evidence>
<dbReference type="AlphaFoldDB" id="A0A5B7IK01"/>
<comment type="caution">
    <text evidence="2">The sequence shown here is derived from an EMBL/GenBank/DDBJ whole genome shotgun (WGS) entry which is preliminary data.</text>
</comment>
<evidence type="ECO:0000256" key="1">
    <source>
        <dbReference type="SAM" id="Phobius"/>
    </source>
</evidence>
<keyword evidence="3" id="KW-1185">Reference proteome</keyword>
<proteinExistence type="predicted"/>
<name>A0A5B7IK01_PORTR</name>
<gene>
    <name evidence="2" type="ORF">E2C01_078869</name>
</gene>
<dbReference type="Proteomes" id="UP000324222">
    <property type="component" value="Unassembled WGS sequence"/>
</dbReference>
<accession>A0A5B7IK01</accession>
<reference evidence="2 3" key="1">
    <citation type="submission" date="2019-05" db="EMBL/GenBank/DDBJ databases">
        <title>Another draft genome of Portunus trituberculatus and its Hox gene families provides insights of decapod evolution.</title>
        <authorList>
            <person name="Jeong J.-H."/>
            <person name="Song I."/>
            <person name="Kim S."/>
            <person name="Choi T."/>
            <person name="Kim D."/>
            <person name="Ryu S."/>
            <person name="Kim W."/>
        </authorList>
    </citation>
    <scope>NUCLEOTIDE SEQUENCE [LARGE SCALE GENOMIC DNA]</scope>
    <source>
        <tissue evidence="2">Muscle</tissue>
    </source>
</reference>